<dbReference type="EMBL" id="BDCO01000002">
    <property type="protein sequence ID" value="GAT32335.1"/>
    <property type="molecule type" value="Genomic_DNA"/>
</dbReference>
<sequence length="103" mass="11314">MTEEAKSRKVERARERQRLVNAARRVLESEDGQVLMEHLATTFRVNERVFTPVRSGADVYAYDPITAALADGARAVVLHLQGLATAPAQGDANIEEPALTVKK</sequence>
<reference evidence="3" key="1">
    <citation type="journal article" date="2017" name="Genome Announc.">
        <title>Draft Genome Sequence of Terrimicrobium sacchariphilum NM-5T, a Facultative Anaerobic Soil Bacterium of the Class Spartobacteria.</title>
        <authorList>
            <person name="Qiu Y.L."/>
            <person name="Tourlousse D.M."/>
            <person name="Matsuura N."/>
            <person name="Ohashi A."/>
            <person name="Sekiguchi Y."/>
        </authorList>
    </citation>
    <scope>NUCLEOTIDE SEQUENCE [LARGE SCALE GENOMIC DNA]</scope>
    <source>
        <strain evidence="3">NM-5</strain>
    </source>
</reference>
<protein>
    <recommendedName>
        <fullName evidence="1">Bbp19-like phage domain-containing protein</fullName>
    </recommendedName>
</protein>
<dbReference type="RefSeq" id="WP_075078174.1">
    <property type="nucleotide sequence ID" value="NZ_BDCO01000002.1"/>
</dbReference>
<gene>
    <name evidence="2" type="ORF">TSACC_2733</name>
</gene>
<evidence type="ECO:0000259" key="1">
    <source>
        <dbReference type="Pfam" id="PF25181"/>
    </source>
</evidence>
<proteinExistence type="predicted"/>
<evidence type="ECO:0000313" key="2">
    <source>
        <dbReference type="EMBL" id="GAT32335.1"/>
    </source>
</evidence>
<dbReference type="OrthoDB" id="9835973at2"/>
<comment type="caution">
    <text evidence="2">The sequence shown here is derived from an EMBL/GenBank/DDBJ whole genome shotgun (WGS) entry which is preliminary data.</text>
</comment>
<keyword evidence="3" id="KW-1185">Reference proteome</keyword>
<accession>A0A146G3D5</accession>
<dbReference type="Pfam" id="PF25181">
    <property type="entry name" value="Phage_Bbp19"/>
    <property type="match status" value="1"/>
</dbReference>
<feature type="domain" description="Bbp19-like phage" evidence="1">
    <location>
        <begin position="24"/>
        <end position="88"/>
    </location>
</feature>
<name>A0A146G3D5_TERSA</name>
<evidence type="ECO:0000313" key="3">
    <source>
        <dbReference type="Proteomes" id="UP000076023"/>
    </source>
</evidence>
<dbReference type="InParanoid" id="A0A146G3D5"/>
<organism evidence="2 3">
    <name type="scientific">Terrimicrobium sacchariphilum</name>
    <dbReference type="NCBI Taxonomy" id="690879"/>
    <lineage>
        <taxon>Bacteria</taxon>
        <taxon>Pseudomonadati</taxon>
        <taxon>Verrucomicrobiota</taxon>
        <taxon>Terrimicrobiia</taxon>
        <taxon>Terrimicrobiales</taxon>
        <taxon>Terrimicrobiaceae</taxon>
        <taxon>Terrimicrobium</taxon>
    </lineage>
</organism>
<dbReference type="AlphaFoldDB" id="A0A146G3D5"/>
<dbReference type="InterPro" id="IPR057447">
    <property type="entry name" value="Bbp19-like_phage"/>
</dbReference>
<dbReference type="STRING" id="690879.TSACC_2733"/>
<dbReference type="Proteomes" id="UP000076023">
    <property type="component" value="Unassembled WGS sequence"/>
</dbReference>